<accession>A0A829QPY5</accession>
<protein>
    <submittedName>
        <fullName evidence="1">Uncharacterized protein</fullName>
    </submittedName>
</protein>
<proteinExistence type="predicted"/>
<organism evidence="1 2">
    <name type="scientific">Mycobacteroides abscessus 1948</name>
    <dbReference type="NCBI Taxonomy" id="1299323"/>
    <lineage>
        <taxon>Bacteria</taxon>
        <taxon>Bacillati</taxon>
        <taxon>Actinomycetota</taxon>
        <taxon>Actinomycetes</taxon>
        <taxon>Mycobacteriales</taxon>
        <taxon>Mycobacteriaceae</taxon>
        <taxon>Mycobacteroides</taxon>
        <taxon>Mycobacteroides abscessus</taxon>
    </lineage>
</organism>
<dbReference type="Proteomes" id="UP000021210">
    <property type="component" value="Unassembled WGS sequence"/>
</dbReference>
<evidence type="ECO:0000313" key="2">
    <source>
        <dbReference type="Proteomes" id="UP000021210"/>
    </source>
</evidence>
<reference evidence="1 2" key="1">
    <citation type="submission" date="2013-12" db="EMBL/GenBank/DDBJ databases">
        <authorList>
            <person name="Zelazny A."/>
            <person name="Olivier K."/>
            <person name="Holland S."/>
            <person name="Lenaerts A."/>
            <person name="Ordway D."/>
            <person name="DeGroote M.A."/>
            <person name="Parker T."/>
            <person name="Sizemore C."/>
            <person name="Tallon L.J."/>
            <person name="Sadzewicz L.K."/>
            <person name="Sengamalay N."/>
            <person name="Fraser C.M."/>
            <person name="Hine E."/>
            <person name="Shefchek K.A."/>
            <person name="Das S.P."/>
            <person name="Tettelin H."/>
        </authorList>
    </citation>
    <scope>NUCLEOTIDE SEQUENCE [LARGE SCALE GENOMIC DNA]</scope>
    <source>
        <strain evidence="1 2">1948</strain>
    </source>
</reference>
<sequence>MWIGSRQRFGEQMVGSYSSATCRCRLSYGGHDNGDVA</sequence>
<dbReference type="AlphaFoldDB" id="A0A829QPY5"/>
<evidence type="ECO:0000313" key="1">
    <source>
        <dbReference type="EMBL" id="EUA64720.1"/>
    </source>
</evidence>
<dbReference type="EMBL" id="JAOH01000002">
    <property type="protein sequence ID" value="EUA64720.1"/>
    <property type="molecule type" value="Genomic_DNA"/>
</dbReference>
<gene>
    <name evidence="1" type="ORF">I542_4896</name>
</gene>
<comment type="caution">
    <text evidence="1">The sequence shown here is derived from an EMBL/GenBank/DDBJ whole genome shotgun (WGS) entry which is preliminary data.</text>
</comment>
<name>A0A829QPY5_9MYCO</name>